<feature type="binding site" evidence="7">
    <location>
        <position position="49"/>
    </location>
    <ligand>
        <name>NADP(+)</name>
        <dbReference type="ChEBI" id="CHEBI:58349"/>
    </ligand>
</feature>
<feature type="active site" description="Proton acceptor" evidence="7">
    <location>
        <position position="238"/>
    </location>
</feature>
<feature type="binding site" evidence="7">
    <location>
        <position position="146"/>
    </location>
    <ligand>
        <name>NADP(+)</name>
        <dbReference type="ChEBI" id="CHEBI:58349"/>
    </ligand>
</feature>
<keyword evidence="4 7" id="KW-0521">NADP</keyword>
<dbReference type="GO" id="GO:0005829">
    <property type="term" value="C:cytosol"/>
    <property type="evidence" value="ECO:0007669"/>
    <property type="project" value="TreeGrafter"/>
</dbReference>
<evidence type="ECO:0000256" key="4">
    <source>
        <dbReference type="ARBA" id="ARBA00022857"/>
    </source>
</evidence>
<feature type="binding site" evidence="7">
    <location>
        <position position="176"/>
    </location>
    <ligand>
        <name>substrate</name>
    </ligand>
</feature>
<keyword evidence="3 7" id="KW-0313">Glucose metabolism</keyword>
<evidence type="ECO:0000256" key="2">
    <source>
        <dbReference type="ARBA" id="ARBA00009975"/>
    </source>
</evidence>
<dbReference type="PANTHER" id="PTHR23429:SF0">
    <property type="entry name" value="GLUCOSE-6-PHOSPHATE 1-DEHYDROGENASE"/>
    <property type="match status" value="1"/>
</dbReference>
<dbReference type="InterPro" id="IPR019796">
    <property type="entry name" value="G6P_DH_AS"/>
</dbReference>
<feature type="domain" description="Glucose-6-phosphate dehydrogenase C-terminal" evidence="9">
    <location>
        <begin position="187"/>
        <end position="487"/>
    </location>
</feature>
<organism evidence="10 11">
    <name type="scientific">Methylomonas denitrificans</name>
    <dbReference type="NCBI Taxonomy" id="1538553"/>
    <lineage>
        <taxon>Bacteria</taxon>
        <taxon>Pseudomonadati</taxon>
        <taxon>Pseudomonadota</taxon>
        <taxon>Gammaproteobacteria</taxon>
        <taxon>Methylococcales</taxon>
        <taxon>Methylococcaceae</taxon>
        <taxon>Methylomonas</taxon>
    </lineage>
</organism>
<feature type="binding site" evidence="7">
    <location>
        <position position="338"/>
    </location>
    <ligand>
        <name>substrate</name>
    </ligand>
</feature>
<comment type="caution">
    <text evidence="7">Lacks conserved residue(s) required for the propagation of feature annotation.</text>
</comment>
<dbReference type="Gene3D" id="3.30.360.10">
    <property type="entry name" value="Dihydrodipicolinate Reductase, domain 2"/>
    <property type="match status" value="1"/>
</dbReference>
<dbReference type="GO" id="GO:0009051">
    <property type="term" value="P:pentose-phosphate shunt, oxidative branch"/>
    <property type="evidence" value="ECO:0007669"/>
    <property type="project" value="TreeGrafter"/>
</dbReference>
<dbReference type="STRING" id="1538553.JT25_001905"/>
<dbReference type="EC" id="1.1.1.49" evidence="7"/>
<feature type="binding site" evidence="7">
    <location>
        <position position="343"/>
    </location>
    <ligand>
        <name>substrate</name>
    </ligand>
</feature>
<keyword evidence="11" id="KW-1185">Reference proteome</keyword>
<evidence type="ECO:0000259" key="8">
    <source>
        <dbReference type="Pfam" id="PF00479"/>
    </source>
</evidence>
<evidence type="ECO:0000259" key="9">
    <source>
        <dbReference type="Pfam" id="PF02781"/>
    </source>
</evidence>
<keyword evidence="5 7" id="KW-0560">Oxidoreductase</keyword>
<gene>
    <name evidence="7" type="primary">zwf</name>
    <name evidence="10" type="ORF">JT25_001905</name>
</gene>
<comment type="pathway">
    <text evidence="1 7">Carbohydrate degradation; pentose phosphate pathway; D-ribulose 5-phosphate from D-glucose 6-phosphate (oxidative stage): step 1/3.</text>
</comment>
<dbReference type="NCBIfam" id="TIGR00871">
    <property type="entry name" value="zwf"/>
    <property type="match status" value="1"/>
</dbReference>
<dbReference type="SUPFAM" id="SSF51735">
    <property type="entry name" value="NAD(P)-binding Rossmann-fold domains"/>
    <property type="match status" value="1"/>
</dbReference>
<dbReference type="Gene3D" id="3.40.50.720">
    <property type="entry name" value="NAD(P)-binding Rossmann-like Domain"/>
    <property type="match status" value="1"/>
</dbReference>
<dbReference type="UniPathway" id="UPA00115">
    <property type="reaction ID" value="UER00408"/>
</dbReference>
<reference evidence="10 11" key="1">
    <citation type="journal article" date="2015" name="Environ. Microbiol.">
        <title>Methane oxidation coupled to nitrate reduction under hypoxia by the Gammaproteobacterium Methylomonas denitrificans, sp. nov. type strain FJG1.</title>
        <authorList>
            <person name="Kits K.D."/>
            <person name="Klotz M.G."/>
            <person name="Stein L.Y."/>
        </authorList>
    </citation>
    <scope>NUCLEOTIDE SEQUENCE [LARGE SCALE GENOMIC DNA]</scope>
    <source>
        <strain evidence="10 11">FJG1</strain>
    </source>
</reference>
<dbReference type="GO" id="GO:0050661">
    <property type="term" value="F:NADP binding"/>
    <property type="evidence" value="ECO:0007669"/>
    <property type="project" value="UniProtKB-UniRule"/>
</dbReference>
<dbReference type="SUPFAM" id="SSF55347">
    <property type="entry name" value="Glyceraldehyde-3-phosphate dehydrogenase-like, C-terminal domain"/>
    <property type="match status" value="1"/>
</dbReference>
<dbReference type="InterPro" id="IPR001282">
    <property type="entry name" value="G6P_DH"/>
</dbReference>
<proteinExistence type="inferred from homology"/>
<dbReference type="AlphaFoldDB" id="A0A140E4C6"/>
<dbReference type="EMBL" id="CP014476">
    <property type="protein sequence ID" value="AMK75250.1"/>
    <property type="molecule type" value="Genomic_DNA"/>
</dbReference>
<dbReference type="PRINTS" id="PR00079">
    <property type="entry name" value="G6PDHDRGNASE"/>
</dbReference>
<keyword evidence="6 7" id="KW-0119">Carbohydrate metabolism</keyword>
<feature type="binding site" evidence="7">
    <location>
        <position position="180"/>
    </location>
    <ligand>
        <name>substrate</name>
    </ligand>
</feature>
<feature type="binding site" evidence="7">
    <location>
        <position position="214"/>
    </location>
    <ligand>
        <name>substrate</name>
    </ligand>
</feature>
<protein>
    <recommendedName>
        <fullName evidence="7">Glucose-6-phosphate 1-dehydrogenase</fullName>
        <shortName evidence="7">G6PD</shortName>
        <ecNumber evidence="7">1.1.1.49</ecNumber>
    </recommendedName>
</protein>
<dbReference type="KEGG" id="mdn:JT25_001905"/>
<evidence type="ECO:0000256" key="6">
    <source>
        <dbReference type="ARBA" id="ARBA00023277"/>
    </source>
</evidence>
<dbReference type="FunFam" id="3.30.360.10:FF:000011">
    <property type="entry name" value="Glucose-6-phosphate 1-dehydrogenase"/>
    <property type="match status" value="1"/>
</dbReference>
<dbReference type="RefSeq" id="WP_036272141.1">
    <property type="nucleotide sequence ID" value="NZ_CP014476.1"/>
</dbReference>
<dbReference type="GO" id="GO:0004345">
    <property type="term" value="F:glucose-6-phosphate dehydrogenase activity"/>
    <property type="evidence" value="ECO:0007669"/>
    <property type="project" value="UniProtKB-UniRule"/>
</dbReference>
<evidence type="ECO:0000313" key="11">
    <source>
        <dbReference type="Proteomes" id="UP000030512"/>
    </source>
</evidence>
<accession>A0A140E4C6</accession>
<evidence type="ECO:0000256" key="1">
    <source>
        <dbReference type="ARBA" id="ARBA00004937"/>
    </source>
</evidence>
<evidence type="ECO:0000256" key="7">
    <source>
        <dbReference type="HAMAP-Rule" id="MF_00966"/>
    </source>
</evidence>
<dbReference type="HAMAP" id="MF_00966">
    <property type="entry name" value="G6PD"/>
    <property type="match status" value="1"/>
</dbReference>
<evidence type="ECO:0000256" key="3">
    <source>
        <dbReference type="ARBA" id="ARBA00022526"/>
    </source>
</evidence>
<comment type="similarity">
    <text evidence="2 7">Belongs to the glucose-6-phosphate dehydrogenase family.</text>
</comment>
<evidence type="ECO:0000256" key="5">
    <source>
        <dbReference type="ARBA" id="ARBA00023002"/>
    </source>
</evidence>
<comment type="function">
    <text evidence="7">Catalyzes the oxidation of glucose 6-phosphate to 6-phosphogluconolactone.</text>
</comment>
<dbReference type="InterPro" id="IPR022675">
    <property type="entry name" value="G6P_DH_C"/>
</dbReference>
<feature type="binding site" evidence="7">
    <location>
        <begin position="91"/>
        <end position="92"/>
    </location>
    <ligand>
        <name>NADP(+)</name>
        <dbReference type="ChEBI" id="CHEBI:58349"/>
    </ligand>
</feature>
<dbReference type="OrthoDB" id="9802739at2"/>
<sequence length="488" mass="55605">MKNQNYKPCDLVIYGALGDLSKRKLLISLYRLEKSNLLEADTRIIGVDRLEETSTGFIEIAHNSLTEHLNTPIDEEIWGRLSNRLSYLKIDLTQPEQYLQLNAAVDPEKRVMVNYFAVAPFLFKSICQGLQSCGVLTAESRMVMEKPIGHDLKSSKEINDVVEEVFHEDQVYRIDHYLGKETVLNLLALRFANSIFTTNWNHNTIDHIQITVGEDIGIEGRWEYFDKTGQLRDMLQNHLLQILTFVAMEPPADLEAESIHMEKIKVLKALRPITVRNVEEKTVRGQYTAGFIKGAAVPGYLEEEGANKESTTESFVAIRVDIDNWRWAGVPFYMRTGKRMPNKRTEIVVNFKQLPHNIFKDSFRDLPANKLVIHLQPNEGVDVVMLNKVPGIDGNIKLQQTKLDLSFSETFKKNSIFGGYEKLILEALRGNTTLFLSREEIEQAWAWVDSIQDAWAQNHSAPKSYPAGSWGPIASVALLARDGRAWEE</sequence>
<feature type="domain" description="Glucose-6-phosphate dehydrogenase NAD-binding" evidence="8">
    <location>
        <begin position="12"/>
        <end position="185"/>
    </location>
</feature>
<dbReference type="InterPro" id="IPR022674">
    <property type="entry name" value="G6P_DH_NAD-bd"/>
</dbReference>
<evidence type="ECO:0000313" key="10">
    <source>
        <dbReference type="EMBL" id="AMK75250.1"/>
    </source>
</evidence>
<comment type="catalytic activity">
    <reaction evidence="7">
        <text>D-glucose 6-phosphate + NADP(+) = 6-phospho-D-glucono-1,5-lactone + NADPH + H(+)</text>
        <dbReference type="Rhea" id="RHEA:15841"/>
        <dbReference type="ChEBI" id="CHEBI:15378"/>
        <dbReference type="ChEBI" id="CHEBI:57783"/>
        <dbReference type="ChEBI" id="CHEBI:57955"/>
        <dbReference type="ChEBI" id="CHEBI:58349"/>
        <dbReference type="ChEBI" id="CHEBI:61548"/>
        <dbReference type="EC" id="1.1.1.49"/>
    </reaction>
</comment>
<dbReference type="Pfam" id="PF02781">
    <property type="entry name" value="G6PD_C"/>
    <property type="match status" value="1"/>
</dbReference>
<dbReference type="PROSITE" id="PS00069">
    <property type="entry name" value="G6P_DEHYDROGENASE"/>
    <property type="match status" value="1"/>
</dbReference>
<dbReference type="PIRSF" id="PIRSF000110">
    <property type="entry name" value="G6PD"/>
    <property type="match status" value="1"/>
</dbReference>
<dbReference type="PANTHER" id="PTHR23429">
    <property type="entry name" value="GLUCOSE-6-PHOSPHATE 1-DEHYDROGENASE G6PD"/>
    <property type="match status" value="1"/>
</dbReference>
<name>A0A140E4C6_9GAMM</name>
<feature type="binding site" evidence="7">
    <location>
        <position position="233"/>
    </location>
    <ligand>
        <name>substrate</name>
    </ligand>
</feature>
<dbReference type="GO" id="GO:0006006">
    <property type="term" value="P:glucose metabolic process"/>
    <property type="evidence" value="ECO:0007669"/>
    <property type="project" value="UniProtKB-KW"/>
</dbReference>
<dbReference type="InterPro" id="IPR036291">
    <property type="entry name" value="NAD(P)-bd_dom_sf"/>
</dbReference>
<dbReference type="Pfam" id="PF00479">
    <property type="entry name" value="G6PD_N"/>
    <property type="match status" value="1"/>
</dbReference>
<dbReference type="Proteomes" id="UP000030512">
    <property type="component" value="Chromosome"/>
</dbReference>